<keyword evidence="5" id="KW-1185">Reference proteome</keyword>
<evidence type="ECO:0000259" key="3">
    <source>
        <dbReference type="Pfam" id="PF14257"/>
    </source>
</evidence>
<feature type="domain" description="DUF4349" evidence="3">
    <location>
        <begin position="73"/>
        <end position="283"/>
    </location>
</feature>
<protein>
    <recommendedName>
        <fullName evidence="3">DUF4349 domain-containing protein</fullName>
    </recommendedName>
</protein>
<proteinExistence type="predicted"/>
<keyword evidence="2" id="KW-1133">Transmembrane helix</keyword>
<dbReference type="KEGG" id="aue:C5O00_02045"/>
<keyword evidence="2" id="KW-0812">Transmembrane</keyword>
<keyword evidence="1" id="KW-0175">Coiled coil</keyword>
<dbReference type="Proteomes" id="UP000238442">
    <property type="component" value="Chromosome"/>
</dbReference>
<dbReference type="RefSeq" id="WP_105214472.1">
    <property type="nucleotide sequence ID" value="NZ_CP027062.1"/>
</dbReference>
<accession>A0A2S0HTM9</accession>
<keyword evidence="2" id="KW-0472">Membrane</keyword>
<name>A0A2S0HTM9_9FLAO</name>
<feature type="transmembrane region" description="Helical" evidence="2">
    <location>
        <begin position="261"/>
        <end position="282"/>
    </location>
</feature>
<organism evidence="4 5">
    <name type="scientific">Pukyongia salina</name>
    <dbReference type="NCBI Taxonomy" id="2094025"/>
    <lineage>
        <taxon>Bacteria</taxon>
        <taxon>Pseudomonadati</taxon>
        <taxon>Bacteroidota</taxon>
        <taxon>Flavobacteriia</taxon>
        <taxon>Flavobacteriales</taxon>
        <taxon>Flavobacteriaceae</taxon>
        <taxon>Pukyongia</taxon>
    </lineage>
</organism>
<feature type="coiled-coil region" evidence="1">
    <location>
        <begin position="182"/>
        <end position="216"/>
    </location>
</feature>
<reference evidence="4 5" key="1">
    <citation type="submission" date="2018-02" db="EMBL/GenBank/DDBJ databases">
        <title>Genomic analysis of the strain RR4-38 isolated from a seawater recirculating aquaculture system.</title>
        <authorList>
            <person name="Kim Y.-S."/>
            <person name="Jang Y.H."/>
            <person name="Kim K.-H."/>
        </authorList>
    </citation>
    <scope>NUCLEOTIDE SEQUENCE [LARGE SCALE GENOMIC DNA]</scope>
    <source>
        <strain evidence="4 5">RR4-38</strain>
    </source>
</reference>
<sequence>MKTNRFKSVWKISMFLLLFGFLYGCGQGGSYSEELKMGDVDLNESFEAIEVEEDGIASFKPDATLIKTPDNLKIIKSASARYKVKDVKVATAQIRKIALQYNAYISDLRYENNLYQKQNRFTIKVPQESFDNIMDSIGNVVEFVEYENITTKDVTEEYIDLQGRLETKLEVKKRYEDILRKNAKTVEDILNTEEKLRVLQEEIESVQGRLKYLTNKVAYSTIQIDLYETVAYTKEPTAYKKTFGAKAKDALSFGWKMIESIVLFFIHIWPLMLLAIIVILVLRRWLKK</sequence>
<dbReference type="AlphaFoldDB" id="A0A2S0HTM9"/>
<dbReference type="Pfam" id="PF14257">
    <property type="entry name" value="DUF4349"/>
    <property type="match status" value="1"/>
</dbReference>
<dbReference type="InterPro" id="IPR025645">
    <property type="entry name" value="DUF4349"/>
</dbReference>
<evidence type="ECO:0000256" key="2">
    <source>
        <dbReference type="SAM" id="Phobius"/>
    </source>
</evidence>
<evidence type="ECO:0000313" key="4">
    <source>
        <dbReference type="EMBL" id="AVI50012.1"/>
    </source>
</evidence>
<dbReference type="EMBL" id="CP027062">
    <property type="protein sequence ID" value="AVI50012.1"/>
    <property type="molecule type" value="Genomic_DNA"/>
</dbReference>
<evidence type="ECO:0000256" key="1">
    <source>
        <dbReference type="SAM" id="Coils"/>
    </source>
</evidence>
<evidence type="ECO:0000313" key="5">
    <source>
        <dbReference type="Proteomes" id="UP000238442"/>
    </source>
</evidence>
<gene>
    <name evidence="4" type="ORF">C5O00_02045</name>
</gene>
<dbReference type="PROSITE" id="PS51257">
    <property type="entry name" value="PROKAR_LIPOPROTEIN"/>
    <property type="match status" value="1"/>
</dbReference>
<dbReference type="OrthoDB" id="5381491at2"/>